<reference evidence="1 2" key="1">
    <citation type="journal article" date="2022" name="DNA Res.">
        <title>Chromosomal-level genome assembly of the orchid tree Bauhinia variegata (Leguminosae; Cercidoideae) supports the allotetraploid origin hypothesis of Bauhinia.</title>
        <authorList>
            <person name="Zhong Y."/>
            <person name="Chen Y."/>
            <person name="Zheng D."/>
            <person name="Pang J."/>
            <person name="Liu Y."/>
            <person name="Luo S."/>
            <person name="Meng S."/>
            <person name="Qian L."/>
            <person name="Wei D."/>
            <person name="Dai S."/>
            <person name="Zhou R."/>
        </authorList>
    </citation>
    <scope>NUCLEOTIDE SEQUENCE [LARGE SCALE GENOMIC DNA]</scope>
    <source>
        <strain evidence="1">BV-YZ2020</strain>
    </source>
</reference>
<accession>A0ACB9LQ15</accession>
<comment type="caution">
    <text evidence="1">The sequence shown here is derived from an EMBL/GenBank/DDBJ whole genome shotgun (WGS) entry which is preliminary data.</text>
</comment>
<evidence type="ECO:0000313" key="1">
    <source>
        <dbReference type="EMBL" id="KAI4313359.1"/>
    </source>
</evidence>
<evidence type="ECO:0000313" key="2">
    <source>
        <dbReference type="Proteomes" id="UP000828941"/>
    </source>
</evidence>
<sequence length="431" mass="49286">MGRHWRFLLVSILLILPFISLSSHTVKNLPGFGDLPFQLETGYVGVGENDEVQLFYYFVESQRCPFEDPVLLLFAGGPGCSGLSPFFYLNGPLMFDYTNFNGSSPKLLLNPHTWTKVLNIIYIDAPVGTGFSYSRSKQGYYISDKQWVEHSYTFLRKWFVGHPQFQSNPLYIGGCSYSGVITPLLVEKVYEGNKEGVRPYKNIKGYLLSSPKTDWFVDINFRVQFAHQVALVSDELHESIKESCKGNYVNIDPNNKKCVKDFEAFSQLIHGLNALQILEPICVDGPSKNRRVLEDSETILQSFPEGSASWCRGTKGHFTRCNRSLAYTIDIFSVVEIHKYLSNTNLRALVYCADQDLQIPHISTQSWIKSLNLTISDTWHAIFVDDQVAGYTETYQEKDYYMTYGTGHAPEEYKPKEAYEIIDRWLSYKPI</sequence>
<dbReference type="EMBL" id="CM039436">
    <property type="protein sequence ID" value="KAI4313359.1"/>
    <property type="molecule type" value="Genomic_DNA"/>
</dbReference>
<proteinExistence type="predicted"/>
<protein>
    <submittedName>
        <fullName evidence="1">Uncharacterized protein</fullName>
    </submittedName>
</protein>
<name>A0ACB9LQ15_BAUVA</name>
<organism evidence="1 2">
    <name type="scientific">Bauhinia variegata</name>
    <name type="common">Purple orchid tree</name>
    <name type="synonym">Phanera variegata</name>
    <dbReference type="NCBI Taxonomy" id="167791"/>
    <lineage>
        <taxon>Eukaryota</taxon>
        <taxon>Viridiplantae</taxon>
        <taxon>Streptophyta</taxon>
        <taxon>Embryophyta</taxon>
        <taxon>Tracheophyta</taxon>
        <taxon>Spermatophyta</taxon>
        <taxon>Magnoliopsida</taxon>
        <taxon>eudicotyledons</taxon>
        <taxon>Gunneridae</taxon>
        <taxon>Pentapetalae</taxon>
        <taxon>rosids</taxon>
        <taxon>fabids</taxon>
        <taxon>Fabales</taxon>
        <taxon>Fabaceae</taxon>
        <taxon>Cercidoideae</taxon>
        <taxon>Cercideae</taxon>
        <taxon>Bauhiniinae</taxon>
        <taxon>Bauhinia</taxon>
    </lineage>
</organism>
<keyword evidence="2" id="KW-1185">Reference proteome</keyword>
<dbReference type="Proteomes" id="UP000828941">
    <property type="component" value="Chromosome 11"/>
</dbReference>
<gene>
    <name evidence="1" type="ORF">L6164_026345</name>
</gene>